<dbReference type="EMBL" id="ACPB03005864">
    <property type="status" value="NOT_ANNOTATED_CDS"/>
    <property type="molecule type" value="Genomic_DNA"/>
</dbReference>
<dbReference type="eggNOG" id="ENOG502TA6P">
    <property type="taxonomic scope" value="Eukaryota"/>
</dbReference>
<dbReference type="EnsemblMetazoa" id="RPRC009686-RA">
    <property type="protein sequence ID" value="RPRC009686-PA"/>
    <property type="gene ID" value="RPRC009686"/>
</dbReference>
<dbReference type="OMA" id="PIQVMKI"/>
<sequence>MLVKTVENLEKNALDRVDTLDSVLRKKTAENESRPPCKNCPDLNVRCDNMKAELENAKKTIIEKECCIQNHLKQIEDMKKTLSKKSAVSNQATQKCMDSEYSQLEEAMLNLKTQLCKNEKLLNLRTEDLKCTKYKLEEMEQMNEMLQAEAEKSRCIPKLQEAIGLLRDAVNEKDCILEQYHQEIDCLKNEMTQMEEQDCKIYQLEDSIKYYEQVLKQKDLMLEKLKAHIKQLRQCLSQLQCQQDREDYRKINRSSSYEENYSVGEVSGYATLRNDDAIMAGGDSELVEELRKKLANEKDMQIALTAEVAEKHDSLMRMKDHMRDLEEQLRQSDMQTHFKDDIIRQLRKEVKLGRAKESLAEMLGLKGGPRAQMKAKIDHLHSELEEREIEISRLESKLEASRLPMLEAKLTKLEMELVDRERSVLALCDKLDYVRRYLNKLRASEEDISVKVFLLNE</sequence>
<accession>T1I066</accession>
<dbReference type="HOGENOM" id="CLU_598970_0_0_1"/>
<proteinExistence type="predicted"/>
<evidence type="ECO:0000313" key="1">
    <source>
        <dbReference type="EnsemblMetazoa" id="RPRC009686-PA"/>
    </source>
</evidence>
<keyword evidence="2" id="KW-1185">Reference proteome</keyword>
<reference evidence="1" key="1">
    <citation type="submission" date="2015-05" db="UniProtKB">
        <authorList>
            <consortium name="EnsemblMetazoa"/>
        </authorList>
    </citation>
    <scope>IDENTIFICATION</scope>
</reference>
<dbReference type="InParanoid" id="T1I066"/>
<organism evidence="1 2">
    <name type="scientific">Rhodnius prolixus</name>
    <name type="common">Triatomid bug</name>
    <dbReference type="NCBI Taxonomy" id="13249"/>
    <lineage>
        <taxon>Eukaryota</taxon>
        <taxon>Metazoa</taxon>
        <taxon>Ecdysozoa</taxon>
        <taxon>Arthropoda</taxon>
        <taxon>Hexapoda</taxon>
        <taxon>Insecta</taxon>
        <taxon>Pterygota</taxon>
        <taxon>Neoptera</taxon>
        <taxon>Paraneoptera</taxon>
        <taxon>Hemiptera</taxon>
        <taxon>Heteroptera</taxon>
        <taxon>Panheteroptera</taxon>
        <taxon>Cimicomorpha</taxon>
        <taxon>Reduviidae</taxon>
        <taxon>Triatominae</taxon>
        <taxon>Rhodnius</taxon>
    </lineage>
</organism>
<dbReference type="VEuPathDB" id="VectorBase:RPRC009686"/>
<dbReference type="AlphaFoldDB" id="T1I066"/>
<name>T1I066_RHOPR</name>
<protein>
    <submittedName>
        <fullName evidence="1">Uncharacterized protein</fullName>
    </submittedName>
</protein>
<dbReference type="Proteomes" id="UP000015103">
    <property type="component" value="Unassembled WGS sequence"/>
</dbReference>
<evidence type="ECO:0000313" key="2">
    <source>
        <dbReference type="Proteomes" id="UP000015103"/>
    </source>
</evidence>